<dbReference type="PANTHER" id="PTHR12224:SF0">
    <property type="entry name" value="BETA-1,4-MANNOSYL-GLYCOPROTEIN 4-BETA-N-ACETYLGLUCOSAMINYLTRANSFERASE"/>
    <property type="match status" value="1"/>
</dbReference>
<gene>
    <name evidence="1" type="ORF">BP00DRAFT_413842</name>
</gene>
<dbReference type="Proteomes" id="UP000248817">
    <property type="component" value="Unassembled WGS sequence"/>
</dbReference>
<dbReference type="Pfam" id="PF04724">
    <property type="entry name" value="Glyco_transf_17"/>
    <property type="match status" value="1"/>
</dbReference>
<accession>A0A2V5IGZ3</accession>
<reference evidence="1 2" key="1">
    <citation type="submission" date="2018-02" db="EMBL/GenBank/DDBJ databases">
        <title>The genomes of Aspergillus section Nigri reveals drivers in fungal speciation.</title>
        <authorList>
            <consortium name="DOE Joint Genome Institute"/>
            <person name="Vesth T.C."/>
            <person name="Nybo J."/>
            <person name="Theobald S."/>
            <person name="Brandl J."/>
            <person name="Frisvad J.C."/>
            <person name="Nielsen K.F."/>
            <person name="Lyhne E.K."/>
            <person name="Kogle M.E."/>
            <person name="Kuo A."/>
            <person name="Riley R."/>
            <person name="Clum A."/>
            <person name="Nolan M."/>
            <person name="Lipzen A."/>
            <person name="Salamov A."/>
            <person name="Henrissat B."/>
            <person name="Wiebenga A."/>
            <person name="De vries R.P."/>
            <person name="Grigoriev I.V."/>
            <person name="Mortensen U.H."/>
            <person name="Andersen M.R."/>
            <person name="Baker S.E."/>
        </authorList>
    </citation>
    <scope>NUCLEOTIDE SEQUENCE [LARGE SCALE GENOMIC DNA]</scope>
    <source>
        <strain evidence="1 2">CBS 114.80</strain>
    </source>
</reference>
<evidence type="ECO:0000313" key="1">
    <source>
        <dbReference type="EMBL" id="PYI33343.1"/>
    </source>
</evidence>
<dbReference type="GO" id="GO:0016020">
    <property type="term" value="C:membrane"/>
    <property type="evidence" value="ECO:0007669"/>
    <property type="project" value="InterPro"/>
</dbReference>
<name>A0A2V5IGZ3_9EURO</name>
<organism evidence="1 2">
    <name type="scientific">Aspergillus indologenus CBS 114.80</name>
    <dbReference type="NCBI Taxonomy" id="1450541"/>
    <lineage>
        <taxon>Eukaryota</taxon>
        <taxon>Fungi</taxon>
        <taxon>Dikarya</taxon>
        <taxon>Ascomycota</taxon>
        <taxon>Pezizomycotina</taxon>
        <taxon>Eurotiomycetes</taxon>
        <taxon>Eurotiomycetidae</taxon>
        <taxon>Eurotiales</taxon>
        <taxon>Aspergillaceae</taxon>
        <taxon>Aspergillus</taxon>
        <taxon>Aspergillus subgen. Circumdati</taxon>
    </lineage>
</organism>
<dbReference type="GO" id="GO:0003830">
    <property type="term" value="F:beta-1,4-mannosylglycoprotein 4-beta-N-acetylglucosaminyltransferase activity"/>
    <property type="evidence" value="ECO:0007669"/>
    <property type="project" value="InterPro"/>
</dbReference>
<keyword evidence="1" id="KW-0808">Transferase</keyword>
<dbReference type="InterPro" id="IPR006813">
    <property type="entry name" value="Glyco_trans_17"/>
</dbReference>
<keyword evidence="2" id="KW-1185">Reference proteome</keyword>
<proteinExistence type="predicted"/>
<dbReference type="GO" id="GO:0006044">
    <property type="term" value="P:N-acetylglucosamine metabolic process"/>
    <property type="evidence" value="ECO:0007669"/>
    <property type="project" value="TreeGrafter"/>
</dbReference>
<evidence type="ECO:0000313" key="2">
    <source>
        <dbReference type="Proteomes" id="UP000248817"/>
    </source>
</evidence>
<dbReference type="EMBL" id="KZ825484">
    <property type="protein sequence ID" value="PYI33343.1"/>
    <property type="molecule type" value="Genomic_DNA"/>
</dbReference>
<dbReference type="PANTHER" id="PTHR12224">
    <property type="entry name" value="BETA-1,4-MANNOSYL-GLYCOPROTEIN BETA-1,4-N-ACETYLGLUCOSAMINYL-TRANSFERASE"/>
    <property type="match status" value="1"/>
</dbReference>
<protein>
    <submittedName>
        <fullName evidence="1">Glycosyl transferase family 17 protein</fullName>
    </submittedName>
</protein>
<sequence length="360" mass="41648">MPSKRLQQILLISVLLTTTCLLVRPYLLIPPSALSANDAAPDADLPRPHHHDYLPEAEAEALCAQHDLRPWRERNQGRKIYDMIPFSTELDWLEIRMHELDSQVDYFVIVESTETFTGQPKPLHFANHYANFARFAPKILYHALDLSPLRHNSTWEREAYTRNALFTAIFPSLLGAARPNADDVLLVSDADEIPRPETLTLLRNCITPPRVTLRSRFYYYSFQWHHVGADWHHPQATVYAGLERTLLPEDLRMNSAGHPTGLDLGNASWHCSSCFARVAELVQKIRGFSHTEYNRPEFVEPREIVRRVRHGLDLFDRQGQDYEKVAHVTDVPEYLKLNARRFAFLLDRDPENANFEDYVT</sequence>
<dbReference type="AlphaFoldDB" id="A0A2V5IGZ3"/>